<keyword evidence="3 9" id="KW-0554">One-carbon metabolism</keyword>
<dbReference type="PROSITE" id="PS01012">
    <property type="entry name" value="FOLYLPOLYGLU_SYNT_2"/>
    <property type="match status" value="1"/>
</dbReference>
<dbReference type="GO" id="GO:0008841">
    <property type="term" value="F:dihydrofolate synthase activity"/>
    <property type="evidence" value="ECO:0007669"/>
    <property type="project" value="UniProtKB-EC"/>
</dbReference>
<comment type="catalytic activity">
    <reaction evidence="9">
        <text>7,8-dihydropteroate + L-glutamate + ATP = 7,8-dihydrofolate + ADP + phosphate + H(+)</text>
        <dbReference type="Rhea" id="RHEA:23584"/>
        <dbReference type="ChEBI" id="CHEBI:15378"/>
        <dbReference type="ChEBI" id="CHEBI:17839"/>
        <dbReference type="ChEBI" id="CHEBI:29985"/>
        <dbReference type="ChEBI" id="CHEBI:30616"/>
        <dbReference type="ChEBI" id="CHEBI:43474"/>
        <dbReference type="ChEBI" id="CHEBI:57451"/>
        <dbReference type="ChEBI" id="CHEBI:456216"/>
        <dbReference type="EC" id="6.3.2.12"/>
    </reaction>
</comment>
<dbReference type="GO" id="GO:0004326">
    <property type="term" value="F:tetrahydrofolylpolyglutamate synthase activity"/>
    <property type="evidence" value="ECO:0007669"/>
    <property type="project" value="InterPro"/>
</dbReference>
<protein>
    <recommendedName>
        <fullName evidence="9">Dihydrofolate synthetase</fullName>
        <ecNumber evidence="9">6.3.2.12</ecNumber>
    </recommendedName>
</protein>
<comment type="pathway">
    <text evidence="1 9">Cofactor biosynthesis; tetrahydrofolylpolyglutamate biosynthesis.</text>
</comment>
<evidence type="ECO:0000256" key="2">
    <source>
        <dbReference type="ARBA" id="ARBA00008276"/>
    </source>
</evidence>
<dbReference type="NCBIfam" id="TIGR01499">
    <property type="entry name" value="folC"/>
    <property type="match status" value="1"/>
</dbReference>
<gene>
    <name evidence="10" type="ORF">AJ80_02973</name>
</gene>
<keyword evidence="5" id="KW-0479">Metal-binding</keyword>
<dbReference type="GO" id="GO:0005829">
    <property type="term" value="C:cytosol"/>
    <property type="evidence" value="ECO:0007669"/>
    <property type="project" value="TreeGrafter"/>
</dbReference>
<evidence type="ECO:0000256" key="6">
    <source>
        <dbReference type="ARBA" id="ARBA00022741"/>
    </source>
</evidence>
<comment type="caution">
    <text evidence="10">The sequence shown here is derived from an EMBL/GenBank/DDBJ whole genome shotgun (WGS) entry which is preliminary data.</text>
</comment>
<keyword evidence="7 9" id="KW-0067">ATP-binding</keyword>
<dbReference type="AlphaFoldDB" id="A0A2B7YFS2"/>
<evidence type="ECO:0000256" key="4">
    <source>
        <dbReference type="ARBA" id="ARBA00022598"/>
    </source>
</evidence>
<evidence type="ECO:0000256" key="8">
    <source>
        <dbReference type="ARBA" id="ARBA00022842"/>
    </source>
</evidence>
<dbReference type="STRING" id="1447883.A0A2B7YFS2"/>
<dbReference type="FunFam" id="3.40.1190.10:FF:000010">
    <property type="entry name" value="Dihydrofolate synthetase"/>
    <property type="match status" value="1"/>
</dbReference>
<dbReference type="InterPro" id="IPR001645">
    <property type="entry name" value="Folylpolyglutamate_synth"/>
</dbReference>
<dbReference type="UniPathway" id="UPA00850"/>
<sequence length="424" mass="46244">MIELGLSRIARLVQQSNLSWKAIHVAGTNGKGSITGYLSALLTAGGVRCGSFTSPHLIDRWDCITINERVVQESVFRRIENEVKQRNQTLDIGATEFELLTATAFEIFNHEQIEVGVVEVGMGGRLDATNILRDVLVSIIAKIGHDHQAVLGNTIEEIALEKGGIMKLGSPCVVDGTNLPVVKALLEEHARKVGTSVTFAYADTVQQLYPDLVRIFRDLELEPHQQANLASVVTALQEALPKVKPGLELSNLFSHISKVPRAGRLQEVSLEPLVPRKEPVLLDGAHNPQSAEVLSRYVDRKLRKQGENVTWVIAASQGKDLRELLGCMIKPGDNVAAVRFGPVDGMPWVRSVKTSDLISAAQSACDVGQAKKFGRDILEGLNWAHEVSAGSPLVIAGSLYLVSDVLRLRRDSPSSKTKPEEEDL</sequence>
<dbReference type="EC" id="6.3.2.12" evidence="9"/>
<dbReference type="SUPFAM" id="SSF53244">
    <property type="entry name" value="MurD-like peptide ligases, peptide-binding domain"/>
    <property type="match status" value="1"/>
</dbReference>
<dbReference type="SUPFAM" id="SSF53623">
    <property type="entry name" value="MurD-like peptide ligases, catalytic domain"/>
    <property type="match status" value="1"/>
</dbReference>
<evidence type="ECO:0000256" key="3">
    <source>
        <dbReference type="ARBA" id="ARBA00022563"/>
    </source>
</evidence>
<dbReference type="EMBL" id="PDNA01000031">
    <property type="protein sequence ID" value="PGH22924.1"/>
    <property type="molecule type" value="Genomic_DNA"/>
</dbReference>
<dbReference type="PIRSF" id="PIRSF001563">
    <property type="entry name" value="Folylpolyglu_synth"/>
    <property type="match status" value="1"/>
</dbReference>
<dbReference type="InterPro" id="IPR036565">
    <property type="entry name" value="Mur-like_cat_sf"/>
</dbReference>
<dbReference type="GO" id="GO:0005739">
    <property type="term" value="C:mitochondrion"/>
    <property type="evidence" value="ECO:0007669"/>
    <property type="project" value="TreeGrafter"/>
</dbReference>
<dbReference type="FunFam" id="3.90.190.20:FF:000010">
    <property type="entry name" value="Dihydrofolate synthetase"/>
    <property type="match status" value="1"/>
</dbReference>
<dbReference type="Proteomes" id="UP000224634">
    <property type="component" value="Unassembled WGS sequence"/>
</dbReference>
<dbReference type="GO" id="GO:0005524">
    <property type="term" value="F:ATP binding"/>
    <property type="evidence" value="ECO:0007669"/>
    <property type="project" value="UniProtKB-KW"/>
</dbReference>
<dbReference type="OrthoDB" id="5212574at2759"/>
<organism evidence="10 11">
    <name type="scientific">Polytolypa hystricis (strain UAMH7299)</name>
    <dbReference type="NCBI Taxonomy" id="1447883"/>
    <lineage>
        <taxon>Eukaryota</taxon>
        <taxon>Fungi</taxon>
        <taxon>Dikarya</taxon>
        <taxon>Ascomycota</taxon>
        <taxon>Pezizomycotina</taxon>
        <taxon>Eurotiomycetes</taxon>
        <taxon>Eurotiomycetidae</taxon>
        <taxon>Onygenales</taxon>
        <taxon>Onygenales incertae sedis</taxon>
        <taxon>Polytolypa</taxon>
    </lineage>
</organism>
<keyword evidence="11" id="KW-1185">Reference proteome</keyword>
<keyword evidence="6 9" id="KW-0547">Nucleotide-binding</keyword>
<evidence type="ECO:0000256" key="7">
    <source>
        <dbReference type="ARBA" id="ARBA00022840"/>
    </source>
</evidence>
<comment type="similarity">
    <text evidence="2 9">Belongs to the folylpolyglutamate synthase family.</text>
</comment>
<keyword evidence="4 9" id="KW-0436">Ligase</keyword>
<dbReference type="InterPro" id="IPR036615">
    <property type="entry name" value="Mur_ligase_C_dom_sf"/>
</dbReference>
<evidence type="ECO:0000313" key="11">
    <source>
        <dbReference type="Proteomes" id="UP000224634"/>
    </source>
</evidence>
<proteinExistence type="inferred from homology"/>
<accession>A0A2B7YFS2</accession>
<evidence type="ECO:0000313" key="10">
    <source>
        <dbReference type="EMBL" id="PGH22924.1"/>
    </source>
</evidence>
<dbReference type="PANTHER" id="PTHR11136:SF0">
    <property type="entry name" value="DIHYDROFOLATE SYNTHETASE-RELATED"/>
    <property type="match status" value="1"/>
</dbReference>
<dbReference type="GO" id="GO:0046872">
    <property type="term" value="F:metal ion binding"/>
    <property type="evidence" value="ECO:0007669"/>
    <property type="project" value="UniProtKB-KW"/>
</dbReference>
<reference evidence="10 11" key="1">
    <citation type="submission" date="2017-10" db="EMBL/GenBank/DDBJ databases">
        <title>Comparative genomics in systemic dimorphic fungi from Ajellomycetaceae.</title>
        <authorList>
            <person name="Munoz J.F."/>
            <person name="Mcewen J.G."/>
            <person name="Clay O.K."/>
            <person name="Cuomo C.A."/>
        </authorList>
    </citation>
    <scope>NUCLEOTIDE SEQUENCE [LARGE SCALE GENOMIC DNA]</scope>
    <source>
        <strain evidence="10 11">UAMH7299</strain>
    </source>
</reference>
<name>A0A2B7YFS2_POLH7</name>
<keyword evidence="8" id="KW-0460">Magnesium</keyword>
<dbReference type="Gene3D" id="3.90.190.20">
    <property type="entry name" value="Mur ligase, C-terminal domain"/>
    <property type="match status" value="1"/>
</dbReference>
<evidence type="ECO:0000256" key="9">
    <source>
        <dbReference type="PIRNR" id="PIRNR001563"/>
    </source>
</evidence>
<evidence type="ECO:0000256" key="5">
    <source>
        <dbReference type="ARBA" id="ARBA00022723"/>
    </source>
</evidence>
<dbReference type="GO" id="GO:0006730">
    <property type="term" value="P:one-carbon metabolic process"/>
    <property type="evidence" value="ECO:0007669"/>
    <property type="project" value="UniProtKB-KW"/>
</dbReference>
<dbReference type="Gene3D" id="3.40.1190.10">
    <property type="entry name" value="Mur-like, catalytic domain"/>
    <property type="match status" value="1"/>
</dbReference>
<evidence type="ECO:0000256" key="1">
    <source>
        <dbReference type="ARBA" id="ARBA00005150"/>
    </source>
</evidence>
<dbReference type="PANTHER" id="PTHR11136">
    <property type="entry name" value="FOLYLPOLYGLUTAMATE SYNTHASE-RELATED"/>
    <property type="match status" value="1"/>
</dbReference>
<dbReference type="InterPro" id="IPR018109">
    <property type="entry name" value="Folylpolyglutamate_synth_CS"/>
</dbReference>